<reference evidence="1" key="1">
    <citation type="submission" date="2024-11" db="EMBL/GenBank/DDBJ databases">
        <title>Description of Massilia orientalis sp. nov., isolated from rhizosphere soil of Ageratina adenophora.</title>
        <authorList>
            <person name="Wang Y."/>
        </authorList>
    </citation>
    <scope>NUCLEOTIDE SEQUENCE</scope>
    <source>
        <strain evidence="1">YIM B02787</strain>
    </source>
</reference>
<dbReference type="Proteomes" id="UP001168096">
    <property type="component" value="Unassembled WGS sequence"/>
</dbReference>
<name>A0ACC7MEX2_9BURK</name>
<proteinExistence type="predicted"/>
<comment type="caution">
    <text evidence="1">The sequence shown here is derived from an EMBL/GenBank/DDBJ whole genome shotgun (WGS) entry which is preliminary data.</text>
</comment>
<protein>
    <submittedName>
        <fullName evidence="1">Uncharacterized protein</fullName>
    </submittedName>
</protein>
<organism evidence="1 2">
    <name type="scientific">Massilia orientalis</name>
    <dbReference type="NCBI Taxonomy" id="3050128"/>
    <lineage>
        <taxon>Bacteria</taxon>
        <taxon>Pseudomonadati</taxon>
        <taxon>Pseudomonadota</taxon>
        <taxon>Betaproteobacteria</taxon>
        <taxon>Burkholderiales</taxon>
        <taxon>Oxalobacteraceae</taxon>
        <taxon>Telluria group</taxon>
        <taxon>Massilia</taxon>
    </lineage>
</organism>
<evidence type="ECO:0000313" key="1">
    <source>
        <dbReference type="EMBL" id="MFJ1470070.1"/>
    </source>
</evidence>
<keyword evidence="2" id="KW-1185">Reference proteome</keyword>
<evidence type="ECO:0000313" key="2">
    <source>
        <dbReference type="Proteomes" id="UP001168096"/>
    </source>
</evidence>
<dbReference type="EMBL" id="JASNRB020000013">
    <property type="protein sequence ID" value="MFJ1470070.1"/>
    <property type="molecule type" value="Genomic_DNA"/>
</dbReference>
<sequence length="83" mass="9534">MAIIQAAVGDNLKEFGDDVGLEAVWEFIHLHMANAEVERAIVLRDDSGETIGELWDSSRYFAHWESPQKMRCYLDLIGFDRPH</sequence>
<gene>
    <name evidence="1" type="ORF">QPK29_020345</name>
</gene>
<accession>A0ACC7MEX2</accession>